<dbReference type="AlphaFoldDB" id="B3MNC8"/>
<evidence type="ECO:0000256" key="2">
    <source>
        <dbReference type="ARBA" id="ARBA00022670"/>
    </source>
</evidence>
<evidence type="ECO:0000256" key="3">
    <source>
        <dbReference type="ARBA" id="ARBA00022750"/>
    </source>
</evidence>
<evidence type="ECO:0000256" key="8">
    <source>
        <dbReference type="PIRSR" id="PIRSR601461-2"/>
    </source>
</evidence>
<dbReference type="OrthoDB" id="771136at2759"/>
<dbReference type="HOGENOM" id="CLU_013253_3_4_1"/>
<dbReference type="GeneID" id="6497996"/>
<evidence type="ECO:0000256" key="6">
    <source>
        <dbReference type="ARBA" id="ARBA00023180"/>
    </source>
</evidence>
<feature type="active site" evidence="7">
    <location>
        <position position="102"/>
    </location>
</feature>
<comment type="similarity">
    <text evidence="1">Belongs to the peptidase A1 family.</text>
</comment>
<dbReference type="InParanoid" id="B3MNC8"/>
<dbReference type="PhylomeDB" id="B3MNC8"/>
<dbReference type="FunFam" id="2.40.70.10:FF:000008">
    <property type="entry name" value="Cathepsin D"/>
    <property type="match status" value="1"/>
</dbReference>
<dbReference type="FunCoup" id="B3MNC8">
    <property type="interactions" value="216"/>
</dbReference>
<dbReference type="FunFam" id="2.40.70.10:FF:000002">
    <property type="entry name" value="Vacuolar aspartic proteinase"/>
    <property type="match status" value="1"/>
</dbReference>
<dbReference type="InterPro" id="IPR001461">
    <property type="entry name" value="Aspartic_peptidase_A1"/>
</dbReference>
<dbReference type="Gene3D" id="2.40.70.10">
    <property type="entry name" value="Acid Proteases"/>
    <property type="match status" value="2"/>
</dbReference>
<feature type="active site" evidence="7">
    <location>
        <position position="292"/>
    </location>
</feature>
<proteinExistence type="inferred from homology"/>
<evidence type="ECO:0000256" key="5">
    <source>
        <dbReference type="ARBA" id="ARBA00023157"/>
    </source>
</evidence>
<dbReference type="OMA" id="EFDMEYK"/>
<dbReference type="STRING" id="7217.B3MNC8"/>
<dbReference type="InterPro" id="IPR021109">
    <property type="entry name" value="Peptidase_aspartic_dom_sf"/>
</dbReference>
<protein>
    <recommendedName>
        <fullName evidence="10">Peptidase A1 domain-containing protein</fullName>
    </recommendedName>
</protein>
<evidence type="ECO:0000256" key="4">
    <source>
        <dbReference type="ARBA" id="ARBA00022801"/>
    </source>
</evidence>
<evidence type="ECO:0000256" key="7">
    <source>
        <dbReference type="PIRSR" id="PIRSR601461-1"/>
    </source>
</evidence>
<feature type="chain" id="PRO_5002790574" description="Peptidase A1 domain-containing protein" evidence="9">
    <location>
        <begin position="27"/>
        <end position="423"/>
    </location>
</feature>
<keyword evidence="2" id="KW-0645">Protease</keyword>
<dbReference type="KEGG" id="dan:6497996"/>
<evidence type="ECO:0000259" key="10">
    <source>
        <dbReference type="PROSITE" id="PS51767"/>
    </source>
</evidence>
<dbReference type="PRINTS" id="PR00792">
    <property type="entry name" value="PEPSIN"/>
</dbReference>
<evidence type="ECO:0000313" key="12">
    <source>
        <dbReference type="Proteomes" id="UP000007801"/>
    </source>
</evidence>
<evidence type="ECO:0000256" key="1">
    <source>
        <dbReference type="ARBA" id="ARBA00007447"/>
    </source>
</evidence>
<dbReference type="Pfam" id="PF00026">
    <property type="entry name" value="Asp"/>
    <property type="match status" value="1"/>
</dbReference>
<keyword evidence="4 11" id="KW-0378">Hydrolase</keyword>
<gene>
    <name evidence="11" type="primary">Dana\GF15183</name>
    <name evidence="11" type="synonym">dana_GLEANR_15949</name>
    <name evidence="11" type="ORF">GF15183</name>
</gene>
<dbReference type="InterPro" id="IPR033121">
    <property type="entry name" value="PEPTIDASE_A1"/>
</dbReference>
<feature type="signal peptide" evidence="9">
    <location>
        <begin position="1"/>
        <end position="26"/>
    </location>
</feature>
<dbReference type="eggNOG" id="KOG1339">
    <property type="taxonomic scope" value="Eukaryota"/>
</dbReference>
<keyword evidence="9" id="KW-0732">Signal</keyword>
<name>B3MNC8_DROAN</name>
<keyword evidence="5 8" id="KW-1015">Disulfide bond</keyword>
<dbReference type="EMBL" id="CH902620">
    <property type="protein sequence ID" value="EDV31085.1"/>
    <property type="molecule type" value="Genomic_DNA"/>
</dbReference>
<dbReference type="GO" id="GO:0006508">
    <property type="term" value="P:proteolysis"/>
    <property type="evidence" value="ECO:0007669"/>
    <property type="project" value="UniProtKB-KW"/>
</dbReference>
<dbReference type="PANTHER" id="PTHR47966:SF51">
    <property type="entry name" value="BETA-SITE APP-CLEAVING ENZYME, ISOFORM A-RELATED"/>
    <property type="match status" value="1"/>
</dbReference>
<keyword evidence="3" id="KW-0064">Aspartyl protease</keyword>
<organism evidence="11 12">
    <name type="scientific">Drosophila ananassae</name>
    <name type="common">Fruit fly</name>
    <dbReference type="NCBI Taxonomy" id="7217"/>
    <lineage>
        <taxon>Eukaryota</taxon>
        <taxon>Metazoa</taxon>
        <taxon>Ecdysozoa</taxon>
        <taxon>Arthropoda</taxon>
        <taxon>Hexapoda</taxon>
        <taxon>Insecta</taxon>
        <taxon>Pterygota</taxon>
        <taxon>Neoptera</taxon>
        <taxon>Endopterygota</taxon>
        <taxon>Diptera</taxon>
        <taxon>Brachycera</taxon>
        <taxon>Muscomorpha</taxon>
        <taxon>Ephydroidea</taxon>
        <taxon>Drosophilidae</taxon>
        <taxon>Drosophila</taxon>
        <taxon>Sophophora</taxon>
    </lineage>
</organism>
<dbReference type="SUPFAM" id="SSF50630">
    <property type="entry name" value="Acid proteases"/>
    <property type="match status" value="1"/>
</dbReference>
<feature type="domain" description="Peptidase A1" evidence="10">
    <location>
        <begin position="86"/>
        <end position="411"/>
    </location>
</feature>
<dbReference type="GO" id="GO:0004190">
    <property type="term" value="F:aspartic-type endopeptidase activity"/>
    <property type="evidence" value="ECO:0007669"/>
    <property type="project" value="UniProtKB-KW"/>
</dbReference>
<accession>B3MNC8</accession>
<dbReference type="GO" id="GO:0005764">
    <property type="term" value="C:lysosome"/>
    <property type="evidence" value="ECO:0007669"/>
    <property type="project" value="TreeGrafter"/>
</dbReference>
<dbReference type="SMR" id="B3MNC8"/>
<keyword evidence="6" id="KW-0325">Glycoprotein</keyword>
<sequence>MQSLGKFGVALTFVLVLFLLASNVESKKKRRRVEIRINRETNHTKILKSLKNQQLVIENKLQLTSTSEDTSSVGIESLINSYNTEFYGDIQIGCQSFKILFDTASANLWVPSSQCKEPVCFQHNQYNSSKCSSYIANGTSFQIQYATRVTEDVILKGFLSTDTLEIAGLTIKDQTFAEIVTLPESVFNRSHFDGILGLGLEQIAIGGVTPPFNNMIAQGLVDQPIISLSLTRNASDPSNGGKLLLGGSDPTLYSGCLTYVPLSVVGYWQITVGSFSLGCNKVICSKFEAIIDAGTSLIVVPSCALKKINKILGIKSSDKRDGVYTINCNKVSSLPDITINIGRKDFTLKPSDYILNYSGTCVSGFTSLAQGTQDINIGSEDNCCSPWVLGDVFLSTFYIQLDYEYKRIAIGSRVTNYSTSSCS</sequence>
<dbReference type="Gene3D" id="2.60.40.1960">
    <property type="match status" value="1"/>
</dbReference>
<dbReference type="PANTHER" id="PTHR47966">
    <property type="entry name" value="BETA-SITE APP-CLEAVING ENZYME, ISOFORM A-RELATED"/>
    <property type="match status" value="1"/>
</dbReference>
<dbReference type="Proteomes" id="UP000007801">
    <property type="component" value="Unassembled WGS sequence"/>
</dbReference>
<dbReference type="MEROPS" id="A01.A67"/>
<dbReference type="PROSITE" id="PS51767">
    <property type="entry name" value="PEPTIDASE_A1"/>
    <property type="match status" value="1"/>
</dbReference>
<reference evidence="11 12" key="1">
    <citation type="journal article" date="2007" name="Nature">
        <title>Evolution of genes and genomes on the Drosophila phylogeny.</title>
        <authorList>
            <consortium name="Drosophila 12 Genomes Consortium"/>
            <person name="Clark A.G."/>
            <person name="Eisen M.B."/>
            <person name="Smith D.R."/>
            <person name="Bergman C.M."/>
            <person name="Oliver B."/>
            <person name="Markow T.A."/>
            <person name="Kaufman T.C."/>
            <person name="Kellis M."/>
            <person name="Gelbart W."/>
            <person name="Iyer V.N."/>
            <person name="Pollard D.A."/>
            <person name="Sackton T.B."/>
            <person name="Larracuente A.M."/>
            <person name="Singh N.D."/>
            <person name="Abad J.P."/>
            <person name="Abt D.N."/>
            <person name="Adryan B."/>
            <person name="Aguade M."/>
            <person name="Akashi H."/>
            <person name="Anderson W.W."/>
            <person name="Aquadro C.F."/>
            <person name="Ardell D.H."/>
            <person name="Arguello R."/>
            <person name="Artieri C.G."/>
            <person name="Barbash D.A."/>
            <person name="Barker D."/>
            <person name="Barsanti P."/>
            <person name="Batterham P."/>
            <person name="Batzoglou S."/>
            <person name="Begun D."/>
            <person name="Bhutkar A."/>
            <person name="Blanco E."/>
            <person name="Bosak S.A."/>
            <person name="Bradley R.K."/>
            <person name="Brand A.D."/>
            <person name="Brent M.R."/>
            <person name="Brooks A.N."/>
            <person name="Brown R.H."/>
            <person name="Butlin R.K."/>
            <person name="Caggese C."/>
            <person name="Calvi B.R."/>
            <person name="Bernardo de Carvalho A."/>
            <person name="Caspi A."/>
            <person name="Castrezana S."/>
            <person name="Celniker S.E."/>
            <person name="Chang J.L."/>
            <person name="Chapple C."/>
            <person name="Chatterji S."/>
            <person name="Chinwalla A."/>
            <person name="Civetta A."/>
            <person name="Clifton S.W."/>
            <person name="Comeron J.M."/>
            <person name="Costello J.C."/>
            <person name="Coyne J.A."/>
            <person name="Daub J."/>
            <person name="David R.G."/>
            <person name="Delcher A.L."/>
            <person name="Delehaunty K."/>
            <person name="Do C.B."/>
            <person name="Ebling H."/>
            <person name="Edwards K."/>
            <person name="Eickbush T."/>
            <person name="Evans J.D."/>
            <person name="Filipski A."/>
            <person name="Findeiss S."/>
            <person name="Freyhult E."/>
            <person name="Fulton L."/>
            <person name="Fulton R."/>
            <person name="Garcia A.C."/>
            <person name="Gardiner A."/>
            <person name="Garfield D.A."/>
            <person name="Garvin B.E."/>
            <person name="Gibson G."/>
            <person name="Gilbert D."/>
            <person name="Gnerre S."/>
            <person name="Godfrey J."/>
            <person name="Good R."/>
            <person name="Gotea V."/>
            <person name="Gravely B."/>
            <person name="Greenberg A.J."/>
            <person name="Griffiths-Jones S."/>
            <person name="Gross S."/>
            <person name="Guigo R."/>
            <person name="Gustafson E.A."/>
            <person name="Haerty W."/>
            <person name="Hahn M.W."/>
            <person name="Halligan D.L."/>
            <person name="Halpern A.L."/>
            <person name="Halter G.M."/>
            <person name="Han M.V."/>
            <person name="Heger A."/>
            <person name="Hillier L."/>
            <person name="Hinrichs A.S."/>
            <person name="Holmes I."/>
            <person name="Hoskins R.A."/>
            <person name="Hubisz M.J."/>
            <person name="Hultmark D."/>
            <person name="Huntley M.A."/>
            <person name="Jaffe D.B."/>
            <person name="Jagadeeshan S."/>
            <person name="Jeck W.R."/>
            <person name="Johnson J."/>
            <person name="Jones C.D."/>
            <person name="Jordan W.C."/>
            <person name="Karpen G.H."/>
            <person name="Kataoka E."/>
            <person name="Keightley P.D."/>
            <person name="Kheradpour P."/>
            <person name="Kirkness E.F."/>
            <person name="Koerich L.B."/>
            <person name="Kristiansen K."/>
            <person name="Kudrna D."/>
            <person name="Kulathinal R.J."/>
            <person name="Kumar S."/>
            <person name="Kwok R."/>
            <person name="Lander E."/>
            <person name="Langley C.H."/>
            <person name="Lapoint R."/>
            <person name="Lazzaro B.P."/>
            <person name="Lee S.J."/>
            <person name="Levesque L."/>
            <person name="Li R."/>
            <person name="Lin C.F."/>
            <person name="Lin M.F."/>
            <person name="Lindblad-Toh K."/>
            <person name="Llopart A."/>
            <person name="Long M."/>
            <person name="Low L."/>
            <person name="Lozovsky E."/>
            <person name="Lu J."/>
            <person name="Luo M."/>
            <person name="Machado C.A."/>
            <person name="Makalowski W."/>
            <person name="Marzo M."/>
            <person name="Matsuda M."/>
            <person name="Matzkin L."/>
            <person name="McAllister B."/>
            <person name="McBride C.S."/>
            <person name="McKernan B."/>
            <person name="McKernan K."/>
            <person name="Mendez-Lago M."/>
            <person name="Minx P."/>
            <person name="Mollenhauer M.U."/>
            <person name="Montooth K."/>
            <person name="Mount S.M."/>
            <person name="Mu X."/>
            <person name="Myers E."/>
            <person name="Negre B."/>
            <person name="Newfeld S."/>
            <person name="Nielsen R."/>
            <person name="Noor M.A."/>
            <person name="O'Grady P."/>
            <person name="Pachter L."/>
            <person name="Papaceit M."/>
            <person name="Parisi M.J."/>
            <person name="Parisi M."/>
            <person name="Parts L."/>
            <person name="Pedersen J.S."/>
            <person name="Pesole G."/>
            <person name="Phillippy A.M."/>
            <person name="Ponting C.P."/>
            <person name="Pop M."/>
            <person name="Porcelli D."/>
            <person name="Powell J.R."/>
            <person name="Prohaska S."/>
            <person name="Pruitt K."/>
            <person name="Puig M."/>
            <person name="Quesneville H."/>
            <person name="Ram K.R."/>
            <person name="Rand D."/>
            <person name="Rasmussen M.D."/>
            <person name="Reed L.K."/>
            <person name="Reenan R."/>
            <person name="Reily A."/>
            <person name="Remington K.A."/>
            <person name="Rieger T.T."/>
            <person name="Ritchie M.G."/>
            <person name="Robin C."/>
            <person name="Rogers Y.H."/>
            <person name="Rohde C."/>
            <person name="Rozas J."/>
            <person name="Rubenfield M.J."/>
            <person name="Ruiz A."/>
            <person name="Russo S."/>
            <person name="Salzberg S.L."/>
            <person name="Sanchez-Gracia A."/>
            <person name="Saranga D.J."/>
            <person name="Sato H."/>
            <person name="Schaeffer S.W."/>
            <person name="Schatz M.C."/>
            <person name="Schlenke T."/>
            <person name="Schwartz R."/>
            <person name="Segarra C."/>
            <person name="Singh R.S."/>
            <person name="Sirot L."/>
            <person name="Sirota M."/>
            <person name="Sisneros N.B."/>
            <person name="Smith C.D."/>
            <person name="Smith T.F."/>
            <person name="Spieth J."/>
            <person name="Stage D.E."/>
            <person name="Stark A."/>
            <person name="Stephan W."/>
            <person name="Strausberg R.L."/>
            <person name="Strempel S."/>
            <person name="Sturgill D."/>
            <person name="Sutton G."/>
            <person name="Sutton G.G."/>
            <person name="Tao W."/>
            <person name="Teichmann S."/>
            <person name="Tobari Y.N."/>
            <person name="Tomimura Y."/>
            <person name="Tsolas J.M."/>
            <person name="Valente V.L."/>
            <person name="Venter E."/>
            <person name="Venter J.C."/>
            <person name="Vicario S."/>
            <person name="Vieira F.G."/>
            <person name="Vilella A.J."/>
            <person name="Villasante A."/>
            <person name="Walenz B."/>
            <person name="Wang J."/>
            <person name="Wasserman M."/>
            <person name="Watts T."/>
            <person name="Wilson D."/>
            <person name="Wilson R.K."/>
            <person name="Wing R.A."/>
            <person name="Wolfner M.F."/>
            <person name="Wong A."/>
            <person name="Wong G.K."/>
            <person name="Wu C.I."/>
            <person name="Wu G."/>
            <person name="Yamamoto D."/>
            <person name="Yang H.P."/>
            <person name="Yang S.P."/>
            <person name="Yorke J.A."/>
            <person name="Yoshida K."/>
            <person name="Zdobnov E."/>
            <person name="Zhang P."/>
            <person name="Zhang Y."/>
            <person name="Zimin A.V."/>
            <person name="Baldwin J."/>
            <person name="Abdouelleil A."/>
            <person name="Abdulkadir J."/>
            <person name="Abebe A."/>
            <person name="Abera B."/>
            <person name="Abreu J."/>
            <person name="Acer S.C."/>
            <person name="Aftuck L."/>
            <person name="Alexander A."/>
            <person name="An P."/>
            <person name="Anderson E."/>
            <person name="Anderson S."/>
            <person name="Arachi H."/>
            <person name="Azer M."/>
            <person name="Bachantsang P."/>
            <person name="Barry A."/>
            <person name="Bayul T."/>
            <person name="Berlin A."/>
            <person name="Bessette D."/>
            <person name="Bloom T."/>
            <person name="Blye J."/>
            <person name="Boguslavskiy L."/>
            <person name="Bonnet C."/>
            <person name="Boukhgalter B."/>
            <person name="Bourzgui I."/>
            <person name="Brown A."/>
            <person name="Cahill P."/>
            <person name="Channer S."/>
            <person name="Cheshatsang Y."/>
            <person name="Chuda L."/>
            <person name="Citroen M."/>
            <person name="Collymore A."/>
            <person name="Cooke P."/>
            <person name="Costello M."/>
            <person name="D'Aco K."/>
            <person name="Daza R."/>
            <person name="De Haan G."/>
            <person name="DeGray S."/>
            <person name="DeMaso C."/>
            <person name="Dhargay N."/>
            <person name="Dooley K."/>
            <person name="Dooley E."/>
            <person name="Doricent M."/>
            <person name="Dorje P."/>
            <person name="Dorjee K."/>
            <person name="Dupes A."/>
            <person name="Elong R."/>
            <person name="Falk J."/>
            <person name="Farina A."/>
            <person name="Faro S."/>
            <person name="Ferguson D."/>
            <person name="Fisher S."/>
            <person name="Foley C.D."/>
            <person name="Franke A."/>
            <person name="Friedrich D."/>
            <person name="Gadbois L."/>
            <person name="Gearin G."/>
            <person name="Gearin C.R."/>
            <person name="Giannoukos G."/>
            <person name="Goode T."/>
            <person name="Graham J."/>
            <person name="Grandbois E."/>
            <person name="Grewal S."/>
            <person name="Gyaltsen K."/>
            <person name="Hafez N."/>
            <person name="Hagos B."/>
            <person name="Hall J."/>
            <person name="Henson C."/>
            <person name="Hollinger A."/>
            <person name="Honan T."/>
            <person name="Huard M.D."/>
            <person name="Hughes L."/>
            <person name="Hurhula B."/>
            <person name="Husby M.E."/>
            <person name="Kamat A."/>
            <person name="Kanga B."/>
            <person name="Kashin S."/>
            <person name="Khazanovich D."/>
            <person name="Kisner P."/>
            <person name="Lance K."/>
            <person name="Lara M."/>
            <person name="Lee W."/>
            <person name="Lennon N."/>
            <person name="Letendre F."/>
            <person name="LeVine R."/>
            <person name="Lipovsky A."/>
            <person name="Liu X."/>
            <person name="Liu J."/>
            <person name="Liu S."/>
            <person name="Lokyitsang T."/>
            <person name="Lokyitsang Y."/>
            <person name="Lubonja R."/>
            <person name="Lui A."/>
            <person name="MacDonald P."/>
            <person name="Magnisalis V."/>
            <person name="Maru K."/>
            <person name="Matthews C."/>
            <person name="McCusker W."/>
            <person name="McDonough S."/>
            <person name="Mehta T."/>
            <person name="Meldrim J."/>
            <person name="Meneus L."/>
            <person name="Mihai O."/>
            <person name="Mihalev A."/>
            <person name="Mihova T."/>
            <person name="Mittelman R."/>
            <person name="Mlenga V."/>
            <person name="Montmayeur A."/>
            <person name="Mulrain L."/>
            <person name="Navidi A."/>
            <person name="Naylor J."/>
            <person name="Negash T."/>
            <person name="Nguyen T."/>
            <person name="Nguyen N."/>
            <person name="Nicol R."/>
            <person name="Norbu C."/>
            <person name="Norbu N."/>
            <person name="Novod N."/>
            <person name="O'Neill B."/>
            <person name="Osman S."/>
            <person name="Markiewicz E."/>
            <person name="Oyono O.L."/>
            <person name="Patti C."/>
            <person name="Phunkhang P."/>
            <person name="Pierre F."/>
            <person name="Priest M."/>
            <person name="Raghuraman S."/>
            <person name="Rege F."/>
            <person name="Reyes R."/>
            <person name="Rise C."/>
            <person name="Rogov P."/>
            <person name="Ross K."/>
            <person name="Ryan E."/>
            <person name="Settipalli S."/>
            <person name="Shea T."/>
            <person name="Sherpa N."/>
            <person name="Shi L."/>
            <person name="Shih D."/>
            <person name="Sparrow T."/>
            <person name="Spaulding J."/>
            <person name="Stalker J."/>
            <person name="Stange-Thomann N."/>
            <person name="Stavropoulos S."/>
            <person name="Stone C."/>
            <person name="Strader C."/>
            <person name="Tesfaye S."/>
            <person name="Thomson T."/>
            <person name="Thoulutsang Y."/>
            <person name="Thoulutsang D."/>
            <person name="Topham K."/>
            <person name="Topping I."/>
            <person name="Tsamla T."/>
            <person name="Vassiliev H."/>
            <person name="Vo A."/>
            <person name="Wangchuk T."/>
            <person name="Wangdi T."/>
            <person name="Weiand M."/>
            <person name="Wilkinson J."/>
            <person name="Wilson A."/>
            <person name="Yadav S."/>
            <person name="Young G."/>
            <person name="Yu Q."/>
            <person name="Zembek L."/>
            <person name="Zhong D."/>
            <person name="Zimmer A."/>
            <person name="Zwirko Z."/>
            <person name="Jaffe D.B."/>
            <person name="Alvarez P."/>
            <person name="Brockman W."/>
            <person name="Butler J."/>
            <person name="Chin C."/>
            <person name="Gnerre S."/>
            <person name="Grabherr M."/>
            <person name="Kleber M."/>
            <person name="Mauceli E."/>
            <person name="MacCallum I."/>
        </authorList>
    </citation>
    <scope>NUCLEOTIDE SEQUENCE [LARGE SCALE GENOMIC DNA]</scope>
    <source>
        <strain evidence="12">Tucson 14024-0371.13</strain>
    </source>
</reference>
<feature type="disulfide bond" evidence="8">
    <location>
        <begin position="115"/>
        <end position="120"/>
    </location>
</feature>
<evidence type="ECO:0000256" key="9">
    <source>
        <dbReference type="SAM" id="SignalP"/>
    </source>
</evidence>
<evidence type="ECO:0000313" key="11">
    <source>
        <dbReference type="EMBL" id="EDV31085.1"/>
    </source>
</evidence>
<keyword evidence="12" id="KW-1185">Reference proteome</keyword>